<name>E1ZMP2_CHLVA</name>
<evidence type="ECO:0000313" key="3">
    <source>
        <dbReference type="EMBL" id="EFN52730.1"/>
    </source>
</evidence>
<dbReference type="InParanoid" id="E1ZMP2"/>
<proteinExistence type="predicted"/>
<dbReference type="KEGG" id="cvr:CHLNCDRAFT_138272"/>
<feature type="region of interest" description="Disordered" evidence="1">
    <location>
        <begin position="1250"/>
        <end position="1318"/>
    </location>
</feature>
<dbReference type="InterPro" id="IPR058563">
    <property type="entry name" value="Trs120_TRAPPC9_N"/>
</dbReference>
<dbReference type="Pfam" id="PF08626">
    <property type="entry name" value="TRAPPC9-Trs120"/>
    <property type="match status" value="1"/>
</dbReference>
<evidence type="ECO:0000313" key="4">
    <source>
        <dbReference type="Proteomes" id="UP000008141"/>
    </source>
</evidence>
<feature type="compositionally biased region" description="Gly residues" evidence="1">
    <location>
        <begin position="1347"/>
        <end position="1376"/>
    </location>
</feature>
<protein>
    <recommendedName>
        <fullName evidence="2">Trs120/TRAPPC9 N-terminal domain-containing protein</fullName>
    </recommendedName>
</protein>
<feature type="compositionally biased region" description="Gly residues" evidence="1">
    <location>
        <begin position="1151"/>
        <end position="1175"/>
    </location>
</feature>
<dbReference type="OrthoDB" id="27962at2759"/>
<dbReference type="STRING" id="554065.E1ZMP2"/>
<evidence type="ECO:0000259" key="2">
    <source>
        <dbReference type="Pfam" id="PF08626"/>
    </source>
</evidence>
<dbReference type="GO" id="GO:0005802">
    <property type="term" value="C:trans-Golgi network"/>
    <property type="evidence" value="ECO:0007669"/>
    <property type="project" value="TreeGrafter"/>
</dbReference>
<feature type="compositionally biased region" description="Low complexity" evidence="1">
    <location>
        <begin position="1469"/>
        <end position="1481"/>
    </location>
</feature>
<dbReference type="EMBL" id="GL433854">
    <property type="protein sequence ID" value="EFN52730.1"/>
    <property type="molecule type" value="Genomic_DNA"/>
</dbReference>
<sequence length="1511" mass="157900">MQVAGHPVARTLEAGVTLFSAAEIRVVLLPVGEAPEAVFQRYASLIVRHRQVELNNVRSFYKEAQKSPFKFFPWKQGNMHFRFLPEELALEASPLAPLHSHRRVLGVIGIMHCPEVQDVAKAYLQFEQRCKAFPDAFTLRCFAFEPSDEQIQEDRKGQRNFIMFPPGDYEQLDNHAEVVMHDFAACLLAELERWMLNASPAMVDLSGQLVDAPEFAGATGALEAVQTRLYSDEELKTKKRYGRLQKAMGDYCLLAGSPLDAQDHYSTGGWRQGQAVELGRTAQDWIYLGAALEGYAAAKVLHEAITHGAFAINQSSVFNDEEQWRTPRKETPVEGDGENGGSVSEASRGSSAFGGAQFWAALRGVERLEGEVRSLFAEAKASIRRRGGQPLLVESDLKLARFVAGLHGVLARREASEVVSQLLLAAEGLALPEDRLLTFVEGAQVLGLVGSARKRVLLLWQAVELSKFLGFPTTRTLDVARKALEPPDDPQDAEGEEALWGRSRALSQSAVPRSWPQVLAGCLEAVLGLAIYAKQHADVWDAAAALLREHSSELSAHRQQSLLENLLAAASQLAAADKARPGPGPPPLLYFQAPRPPPLAQRPVRFSVGLRPAPGSLTGRQGSGPFLYDPFSAKREQASQATKPGGAPADARVAERAAAAAKSLAVSAGPVEWVCGEVASVEVEVANPTAVGMRIDKLVLEASYLGDASMAPREYMTITSTTQAAWKPKPVSLNIPASTKPVRIILEGTPLLKGMLVLTGCRLTAFGGVSWFQPWSRPPPSVGQQMAYSRREAGGGGGGGMEPAPSGFSAVSGVSGVANGGGGTADGPAAAPEARVVVVDPLPLVQLSLQAAEGVPDSPQAGAAEGLGMLPPGGEAAGRPHALRLLQGQAYAARLTVTNNSRAPVGWASVSVRQKEPASRLSISVDAAALQAQMPLAAGQSCSVPLTFATGVRATHAAEEVLAAEVCLEYVSPEAAGPLLQNGDGGSGGAGELGGGGGGQSALGRHAVLPVDLHVQPSVQVVAVQFRDVYLPATKRGAGAGACSGGDGGGGNGSGDGNSGGDIGNSSGDGGTAFERRCVMEVVVSNRGRWPLQVWLGPGTPDGEQLLAAAALDALLPPVVPPAAEGLPTSGLLRPGRRCTVSYILDPLTSGSGGDADADGGGSGRLGRGGGGGGLPSRPPLSFEEQQRQACAERLCRALSLFYRVDADEAGLPESGVGIAPLVHGEVYNGLTYRNLALLEPCALTVRLTAEPHQQQQQQQQEAQEEEEQEEEEEAESSGKPAQQPVQLVSPPEASGHAEQQQHAQQQPHGQQQQAQSPYARFPALAAALGQLLSVTVWVTNHGIASGSGGGSAGGSSGGDGGAGAGGDASGGGSGTAAGPLELQLDAALACLPVRGSEQEEAAAGGAGVAPATHGDLTAVWSGQLWSSLRLTVPAGQTVSRRLGLCLLAPGLYQLSLQHWRCRPAGERAAAAAQQQQQQQQQHKKKAAPAPPPGPLLNTMVAVHPCFVLAQ</sequence>
<feature type="compositionally biased region" description="Basic and acidic residues" evidence="1">
    <location>
        <begin position="322"/>
        <end position="332"/>
    </location>
</feature>
<keyword evidence="4" id="KW-1185">Reference proteome</keyword>
<feature type="domain" description="Trs120/TRAPPC9 N-terminal" evidence="2">
    <location>
        <begin position="20"/>
        <end position="193"/>
    </location>
</feature>
<dbReference type="RefSeq" id="XP_005844832.1">
    <property type="nucleotide sequence ID" value="XM_005844770.1"/>
</dbReference>
<feature type="compositionally biased region" description="Acidic residues" evidence="1">
    <location>
        <begin position="1263"/>
        <end position="1276"/>
    </location>
</feature>
<dbReference type="eggNOG" id="KOG1953">
    <property type="taxonomic scope" value="Eukaryota"/>
</dbReference>
<organism evidence="4">
    <name type="scientific">Chlorella variabilis</name>
    <name type="common">Green alga</name>
    <dbReference type="NCBI Taxonomy" id="554065"/>
    <lineage>
        <taxon>Eukaryota</taxon>
        <taxon>Viridiplantae</taxon>
        <taxon>Chlorophyta</taxon>
        <taxon>core chlorophytes</taxon>
        <taxon>Trebouxiophyceae</taxon>
        <taxon>Chlorellales</taxon>
        <taxon>Chlorellaceae</taxon>
        <taxon>Chlorella clade</taxon>
        <taxon>Chlorella</taxon>
    </lineage>
</organism>
<dbReference type="InterPro" id="IPR013935">
    <property type="entry name" value="Trs120_TRAPPC9"/>
</dbReference>
<feature type="region of interest" description="Disordered" evidence="1">
    <location>
        <begin position="1468"/>
        <end position="1495"/>
    </location>
</feature>
<feature type="region of interest" description="Disordered" evidence="1">
    <location>
        <begin position="1150"/>
        <end position="1186"/>
    </location>
</feature>
<accession>E1ZMP2</accession>
<feature type="region of interest" description="Disordered" evidence="1">
    <location>
        <begin position="1347"/>
        <end position="1378"/>
    </location>
</feature>
<feature type="compositionally biased region" description="Polar residues" evidence="1">
    <location>
        <begin position="341"/>
        <end position="350"/>
    </location>
</feature>
<dbReference type="GeneID" id="17352194"/>
<reference evidence="3 4" key="1">
    <citation type="journal article" date="2010" name="Plant Cell">
        <title>The Chlorella variabilis NC64A genome reveals adaptation to photosymbiosis, coevolution with viruses, and cryptic sex.</title>
        <authorList>
            <person name="Blanc G."/>
            <person name="Duncan G."/>
            <person name="Agarkova I."/>
            <person name="Borodovsky M."/>
            <person name="Gurnon J."/>
            <person name="Kuo A."/>
            <person name="Lindquist E."/>
            <person name="Lucas S."/>
            <person name="Pangilinan J."/>
            <person name="Polle J."/>
            <person name="Salamov A."/>
            <person name="Terry A."/>
            <person name="Yamada T."/>
            <person name="Dunigan D.D."/>
            <person name="Grigoriev I.V."/>
            <person name="Claverie J.M."/>
            <person name="Van Etten J.L."/>
        </authorList>
    </citation>
    <scope>NUCLEOTIDE SEQUENCE [LARGE SCALE GENOMIC DNA]</scope>
    <source>
        <strain evidence="3 4">NC64A</strain>
    </source>
</reference>
<gene>
    <name evidence="3" type="ORF">CHLNCDRAFT_138272</name>
</gene>
<feature type="compositionally biased region" description="Low complexity" evidence="1">
    <location>
        <begin position="1293"/>
        <end position="1318"/>
    </location>
</feature>
<dbReference type="PANTHER" id="PTHR21512:SF5">
    <property type="entry name" value="TRAFFICKING PROTEIN PARTICLE COMPLEX SUBUNIT 9"/>
    <property type="match status" value="1"/>
</dbReference>
<dbReference type="Proteomes" id="UP000008141">
    <property type="component" value="Unassembled WGS sequence"/>
</dbReference>
<dbReference type="FunCoup" id="E1ZMP2">
    <property type="interactions" value="1910"/>
</dbReference>
<feature type="region of interest" description="Disordered" evidence="1">
    <location>
        <begin position="979"/>
        <end position="999"/>
    </location>
</feature>
<feature type="region of interest" description="Disordered" evidence="1">
    <location>
        <begin position="321"/>
        <end position="350"/>
    </location>
</feature>
<feature type="compositionally biased region" description="Gly residues" evidence="1">
    <location>
        <begin position="983"/>
        <end position="999"/>
    </location>
</feature>
<evidence type="ECO:0000256" key="1">
    <source>
        <dbReference type="SAM" id="MobiDB-lite"/>
    </source>
</evidence>
<dbReference type="PANTHER" id="PTHR21512">
    <property type="entry name" value="TRAFFICKING PROTEIN PARTICLE COMPLEX SUBUNIT 9"/>
    <property type="match status" value="1"/>
</dbReference>